<feature type="signal peptide" evidence="6">
    <location>
        <begin position="1"/>
        <end position="21"/>
    </location>
</feature>
<evidence type="ECO:0000313" key="9">
    <source>
        <dbReference type="Proteomes" id="UP000525923"/>
    </source>
</evidence>
<evidence type="ECO:0000256" key="5">
    <source>
        <dbReference type="SAM" id="Phobius"/>
    </source>
</evidence>
<keyword evidence="5" id="KW-1133">Transmembrane helix</keyword>
<evidence type="ECO:0000256" key="3">
    <source>
        <dbReference type="ARBA" id="ARBA00022729"/>
    </source>
</evidence>
<dbReference type="GO" id="GO:0046688">
    <property type="term" value="P:response to copper ion"/>
    <property type="evidence" value="ECO:0007669"/>
    <property type="project" value="InterPro"/>
</dbReference>
<dbReference type="GO" id="GO:0005886">
    <property type="term" value="C:plasma membrane"/>
    <property type="evidence" value="ECO:0007669"/>
    <property type="project" value="TreeGrafter"/>
</dbReference>
<reference evidence="8 9" key="1">
    <citation type="submission" date="2020-08" db="EMBL/GenBank/DDBJ databases">
        <title>Genomic Encyclopedia of Type Strains, Phase IV (KMG-IV): sequencing the most valuable type-strain genomes for metagenomic binning, comparative biology and taxonomic classification.</title>
        <authorList>
            <person name="Goeker M."/>
        </authorList>
    </citation>
    <scope>NUCLEOTIDE SEQUENCE [LARGE SCALE GENOMIC DNA]</scope>
    <source>
        <strain evidence="8 9">DSM 15895</strain>
    </source>
</reference>
<dbReference type="Pfam" id="PF04234">
    <property type="entry name" value="CopC"/>
    <property type="match status" value="1"/>
</dbReference>
<dbReference type="InterPro" id="IPR014755">
    <property type="entry name" value="Cu-Rt/internalin_Ig-like"/>
</dbReference>
<dbReference type="GO" id="GO:0030313">
    <property type="term" value="C:cell envelope"/>
    <property type="evidence" value="ECO:0007669"/>
    <property type="project" value="UniProtKB-SubCell"/>
</dbReference>
<dbReference type="Proteomes" id="UP000525923">
    <property type="component" value="Unassembled WGS sequence"/>
</dbReference>
<dbReference type="GO" id="GO:0006825">
    <property type="term" value="P:copper ion transport"/>
    <property type="evidence" value="ECO:0007669"/>
    <property type="project" value="InterPro"/>
</dbReference>
<comment type="subcellular location">
    <subcellularLocation>
        <location evidence="1">Cell envelope</location>
    </subcellularLocation>
</comment>
<organism evidence="8 9">
    <name type="scientific">Planococcus koreensis</name>
    <dbReference type="NCBI Taxonomy" id="112331"/>
    <lineage>
        <taxon>Bacteria</taxon>
        <taxon>Bacillati</taxon>
        <taxon>Bacillota</taxon>
        <taxon>Bacilli</taxon>
        <taxon>Bacillales</taxon>
        <taxon>Caryophanaceae</taxon>
        <taxon>Planococcus</taxon>
    </lineage>
</organism>
<keyword evidence="5" id="KW-0812">Transmembrane</keyword>
<keyword evidence="5" id="KW-0472">Membrane</keyword>
<keyword evidence="4" id="KW-0186">Copper</keyword>
<comment type="caution">
    <text evidence="8">The sequence shown here is derived from an EMBL/GenBank/DDBJ whole genome shotgun (WGS) entry which is preliminary data.</text>
</comment>
<dbReference type="InterPro" id="IPR014756">
    <property type="entry name" value="Ig_E-set"/>
</dbReference>
<keyword evidence="2" id="KW-0479">Metal-binding</keyword>
<name>A0A7W8FSU1_9BACL</name>
<keyword evidence="9" id="KW-1185">Reference proteome</keyword>
<keyword evidence="3 6" id="KW-0732">Signal</keyword>
<dbReference type="RefSeq" id="WP_135503640.1">
    <property type="nucleotide sequence ID" value="NZ_JACHHE010000001.1"/>
</dbReference>
<dbReference type="InterPro" id="IPR007348">
    <property type="entry name" value="CopC_dom"/>
</dbReference>
<sequence>MKKIFAAFILLILAGPLSAQAHTGLSSSNPAEGEKISAPLEEITLIFETQIEAGSTMVLTGAGQTFTLDEIMVSGDTLQGKLAEKDLPNGAYAIQWTIIGADGHPIKGEVGFEVAMEIDSSKEAAEESLVEEDIPVVTETPMEETANSETAAQPDSSEGSMMSTILISILAIAIAGIAYKVFKMKK</sequence>
<accession>A0A7W8FSU1</accession>
<dbReference type="OrthoDB" id="2353937at2"/>
<feature type="domain" description="CopC" evidence="7">
    <location>
        <begin position="22"/>
        <end position="114"/>
    </location>
</feature>
<dbReference type="Gene3D" id="2.60.40.1220">
    <property type="match status" value="1"/>
</dbReference>
<dbReference type="GO" id="GO:0042597">
    <property type="term" value="C:periplasmic space"/>
    <property type="evidence" value="ECO:0007669"/>
    <property type="project" value="InterPro"/>
</dbReference>
<dbReference type="InterPro" id="IPR032694">
    <property type="entry name" value="CopC/D"/>
</dbReference>
<evidence type="ECO:0000259" key="7">
    <source>
        <dbReference type="Pfam" id="PF04234"/>
    </source>
</evidence>
<evidence type="ECO:0000256" key="1">
    <source>
        <dbReference type="ARBA" id="ARBA00004196"/>
    </source>
</evidence>
<evidence type="ECO:0000256" key="6">
    <source>
        <dbReference type="SAM" id="SignalP"/>
    </source>
</evidence>
<feature type="chain" id="PRO_5030781306" description="CopC domain-containing protein" evidence="6">
    <location>
        <begin position="22"/>
        <end position="186"/>
    </location>
</feature>
<gene>
    <name evidence="8" type="ORF">HNQ44_000262</name>
</gene>
<evidence type="ECO:0000313" key="8">
    <source>
        <dbReference type="EMBL" id="MBB5178840.1"/>
    </source>
</evidence>
<dbReference type="PANTHER" id="PTHR34820">
    <property type="entry name" value="INNER MEMBRANE PROTEIN YEBZ"/>
    <property type="match status" value="1"/>
</dbReference>
<proteinExistence type="predicted"/>
<protein>
    <recommendedName>
        <fullName evidence="7">CopC domain-containing protein</fullName>
    </recommendedName>
</protein>
<dbReference type="SUPFAM" id="SSF81296">
    <property type="entry name" value="E set domains"/>
    <property type="match status" value="1"/>
</dbReference>
<evidence type="ECO:0000256" key="2">
    <source>
        <dbReference type="ARBA" id="ARBA00022723"/>
    </source>
</evidence>
<feature type="transmembrane region" description="Helical" evidence="5">
    <location>
        <begin position="161"/>
        <end position="182"/>
    </location>
</feature>
<dbReference type="EMBL" id="JACHHE010000001">
    <property type="protein sequence ID" value="MBB5178840.1"/>
    <property type="molecule type" value="Genomic_DNA"/>
</dbReference>
<dbReference type="GO" id="GO:0005507">
    <property type="term" value="F:copper ion binding"/>
    <property type="evidence" value="ECO:0007669"/>
    <property type="project" value="InterPro"/>
</dbReference>
<dbReference type="AlphaFoldDB" id="A0A7W8FSU1"/>
<dbReference type="PANTHER" id="PTHR34820:SF4">
    <property type="entry name" value="INNER MEMBRANE PROTEIN YEBZ"/>
    <property type="match status" value="1"/>
</dbReference>
<evidence type="ECO:0000256" key="4">
    <source>
        <dbReference type="ARBA" id="ARBA00023008"/>
    </source>
</evidence>